<accession>A0A2T7BYE6</accession>
<gene>
    <name evidence="2" type="ORF">GQ55_9G012300</name>
</gene>
<dbReference type="Proteomes" id="UP000244336">
    <property type="component" value="Chromosome 9"/>
</dbReference>
<evidence type="ECO:0000256" key="1">
    <source>
        <dbReference type="SAM" id="MobiDB-lite"/>
    </source>
</evidence>
<evidence type="ECO:0000313" key="2">
    <source>
        <dbReference type="EMBL" id="PUZ36104.1"/>
    </source>
</evidence>
<protein>
    <submittedName>
        <fullName evidence="2">Uncharacterized protein</fullName>
    </submittedName>
</protein>
<proteinExistence type="predicted"/>
<feature type="compositionally biased region" description="Low complexity" evidence="1">
    <location>
        <begin position="63"/>
        <end position="72"/>
    </location>
</feature>
<feature type="compositionally biased region" description="Low complexity" evidence="1">
    <location>
        <begin position="35"/>
        <end position="44"/>
    </location>
</feature>
<dbReference type="AlphaFoldDB" id="A0A2T7BYE6"/>
<dbReference type="Gramene" id="PUZ36104">
    <property type="protein sequence ID" value="PUZ36104"/>
    <property type="gene ID" value="GQ55_9G012300"/>
</dbReference>
<dbReference type="EMBL" id="CM009757">
    <property type="protein sequence ID" value="PUZ36104.1"/>
    <property type="molecule type" value="Genomic_DNA"/>
</dbReference>
<evidence type="ECO:0000313" key="3">
    <source>
        <dbReference type="Proteomes" id="UP000244336"/>
    </source>
</evidence>
<reference evidence="2 3" key="1">
    <citation type="submission" date="2018-04" db="EMBL/GenBank/DDBJ databases">
        <title>WGS assembly of Panicum hallii var. hallii HAL2.</title>
        <authorList>
            <person name="Lovell J."/>
            <person name="Jenkins J."/>
            <person name="Lowry D."/>
            <person name="Mamidi S."/>
            <person name="Sreedasyam A."/>
            <person name="Weng X."/>
            <person name="Barry K."/>
            <person name="Bonette J."/>
            <person name="Campitelli B."/>
            <person name="Daum C."/>
            <person name="Gordon S."/>
            <person name="Gould B."/>
            <person name="Lipzen A."/>
            <person name="MacQueen A."/>
            <person name="Palacio-Mejia J."/>
            <person name="Plott C."/>
            <person name="Shakirov E."/>
            <person name="Shu S."/>
            <person name="Yoshinaga Y."/>
            <person name="Zane M."/>
            <person name="Rokhsar D."/>
            <person name="Grimwood J."/>
            <person name="Schmutz J."/>
            <person name="Juenger T."/>
        </authorList>
    </citation>
    <scope>NUCLEOTIDE SEQUENCE [LARGE SCALE GENOMIC DNA]</scope>
    <source>
        <strain evidence="3">cv. HAL2</strain>
    </source>
</reference>
<organism evidence="2 3">
    <name type="scientific">Panicum hallii var. hallii</name>
    <dbReference type="NCBI Taxonomy" id="1504633"/>
    <lineage>
        <taxon>Eukaryota</taxon>
        <taxon>Viridiplantae</taxon>
        <taxon>Streptophyta</taxon>
        <taxon>Embryophyta</taxon>
        <taxon>Tracheophyta</taxon>
        <taxon>Spermatophyta</taxon>
        <taxon>Magnoliopsida</taxon>
        <taxon>Liliopsida</taxon>
        <taxon>Poales</taxon>
        <taxon>Poaceae</taxon>
        <taxon>PACMAD clade</taxon>
        <taxon>Panicoideae</taxon>
        <taxon>Panicodae</taxon>
        <taxon>Paniceae</taxon>
        <taxon>Panicinae</taxon>
        <taxon>Panicum</taxon>
        <taxon>Panicum sect. Panicum</taxon>
    </lineage>
</organism>
<sequence>MEQPAEQLPATAATRRRSCRTGPSCSRRLHHQPPGSCSSSSGSGAPRRIRQCSPRRWPPPPASAASCCAPSASSCPCVLALQRRRLPRCSPARRLPRPAACPLPSRRQVSAWPPLSPGSLLDRRAHMLALGLMIWPPVVDPYSV</sequence>
<keyword evidence="3" id="KW-1185">Reference proteome</keyword>
<name>A0A2T7BYE6_9POAL</name>
<feature type="region of interest" description="Disordered" evidence="1">
    <location>
        <begin position="1"/>
        <end position="72"/>
    </location>
</feature>